<organism evidence="2 3">
    <name type="scientific">Robinsoniella peoriensis</name>
    <dbReference type="NCBI Taxonomy" id="180332"/>
    <lineage>
        <taxon>Bacteria</taxon>
        <taxon>Bacillati</taxon>
        <taxon>Bacillota</taxon>
        <taxon>Clostridia</taxon>
        <taxon>Lachnospirales</taxon>
        <taxon>Lachnospiraceae</taxon>
        <taxon>Robinsoniella</taxon>
    </lineage>
</organism>
<evidence type="ECO:0000259" key="1">
    <source>
        <dbReference type="PROSITE" id="PS51664"/>
    </source>
</evidence>
<dbReference type="Pfam" id="PF02624">
    <property type="entry name" value="YcaO"/>
    <property type="match status" value="1"/>
</dbReference>
<keyword evidence="2" id="KW-0687">Ribonucleoprotein</keyword>
<feature type="domain" description="YcaO" evidence="1">
    <location>
        <begin position="60"/>
        <end position="437"/>
    </location>
</feature>
<keyword evidence="2" id="KW-0808">Transferase</keyword>
<name>A0A4U8Q0F0_9FIRM</name>
<dbReference type="PANTHER" id="PTHR37809">
    <property type="entry name" value="RIBOSOMAL PROTEIN S12 METHYLTHIOTRANSFERASE ACCESSORY FACTOR YCAO"/>
    <property type="match status" value="1"/>
</dbReference>
<reference evidence="2 3" key="1">
    <citation type="journal article" date="2019" name="Anaerobe">
        <title>Detection of Robinsoniella peoriensis in multiple bone samples of a trauma patient.</title>
        <authorList>
            <person name="Schrottner P."/>
            <person name="Hartwich K."/>
            <person name="Bunk B."/>
            <person name="Schober I."/>
            <person name="Helbig S."/>
            <person name="Rudolph W.W."/>
            <person name="Gunzer F."/>
        </authorList>
    </citation>
    <scope>NUCLEOTIDE SEQUENCE [LARGE SCALE GENOMIC DNA]</scope>
    <source>
        <strain evidence="2 3">DSM 106044</strain>
    </source>
</reference>
<comment type="caution">
    <text evidence="2">The sequence shown here is derived from an EMBL/GenBank/DDBJ whole genome shotgun (WGS) entry which is preliminary data.</text>
</comment>
<dbReference type="Proteomes" id="UP000306509">
    <property type="component" value="Unassembled WGS sequence"/>
</dbReference>
<accession>A0A4U8Q0F0</accession>
<keyword evidence="3" id="KW-1185">Reference proteome</keyword>
<proteinExistence type="predicted"/>
<dbReference type="Gene3D" id="3.30.1330.230">
    <property type="match status" value="1"/>
</dbReference>
<dbReference type="RefSeq" id="WP_138003972.1">
    <property type="nucleotide sequence ID" value="NZ_QGQD01000104.1"/>
</dbReference>
<dbReference type="PROSITE" id="PS51664">
    <property type="entry name" value="YCAO"/>
    <property type="match status" value="1"/>
</dbReference>
<dbReference type="EMBL" id="QGQD01000104">
    <property type="protein sequence ID" value="TLC98144.1"/>
    <property type="molecule type" value="Genomic_DNA"/>
</dbReference>
<dbReference type="NCBIfam" id="TIGR00702">
    <property type="entry name" value="YcaO-type kinase domain"/>
    <property type="match status" value="1"/>
</dbReference>
<protein>
    <submittedName>
        <fullName evidence="2">Ribosomal protein S12 methylthiotransferase accessory factor YcaO</fullName>
    </submittedName>
</protein>
<sequence length="613" mass="70674">METFQYKKFKDSAPDETLYHIQSILHKIGLLTIHEWIENEYEGCYSNRVSIYPTQLGTNGKGTDRIFALTSGYAELMERIQNNILYIGELDSEDKAFKGFIQFPDQILLSFEKIIDEKNIFMENLFEHLNCTNMQEKKNVLRRFANIKNGTDTESFCIPFVNLKKQKLEYLPLDMLFAVHGSNGMSAGNTMEEALVQGIAEIFERYVNRKISIEHICPPSVPREYLKVIPSLNALIEKIEQDSKYRVVVKDCSLGKGFPVVAIVIINQQTGTFGVKFASHPSFSVALERTLTEAFQGKRLEQFTAANTIGNEKQVAHRDNILNMMKIGNGVFPKEFLSGTPDYEFSSFDQNREKSNAEMLKNMLNLIEAEGYQVLIHDSSYLGFHSYFTVIPGMSEMYPIDWLRIKEQQTYAKLVDSLSHLHSLNEEELERVVRYISFKENSMLENQIAWMSGRPFTNRFPGKDCATILLKALCLYQLEKYQEAVSEFSRVVSYFEQNGKESEKIFYRCCYHFMYYRALGTSAEVCSALVKELFDENMSVKVIDLLYHPKETISRFYPTMNCFDCEHCGMAEQGCCQYPEISKVIRKIKSALAEHIPDQKQLLEKLNNCFQIG</sequence>
<dbReference type="PANTHER" id="PTHR37809:SF1">
    <property type="entry name" value="RIBOSOMAL PROTEIN S12 METHYLTHIOTRANSFERASE ACCESSORY FACTOR YCAO"/>
    <property type="match status" value="1"/>
</dbReference>
<dbReference type="InterPro" id="IPR003776">
    <property type="entry name" value="YcaO-like_dom"/>
</dbReference>
<dbReference type="GO" id="GO:0005840">
    <property type="term" value="C:ribosome"/>
    <property type="evidence" value="ECO:0007669"/>
    <property type="project" value="UniProtKB-KW"/>
</dbReference>
<gene>
    <name evidence="2" type="primary">ycaO_1</name>
    <name evidence="2" type="ORF">DSM106044_05050</name>
</gene>
<dbReference type="GO" id="GO:0016740">
    <property type="term" value="F:transferase activity"/>
    <property type="evidence" value="ECO:0007669"/>
    <property type="project" value="UniProtKB-KW"/>
</dbReference>
<dbReference type="STRING" id="180332.GCA_000797495_03409"/>
<keyword evidence="2" id="KW-0689">Ribosomal protein</keyword>
<evidence type="ECO:0000313" key="3">
    <source>
        <dbReference type="Proteomes" id="UP000306509"/>
    </source>
</evidence>
<dbReference type="AlphaFoldDB" id="A0A4U8Q0F0"/>
<evidence type="ECO:0000313" key="2">
    <source>
        <dbReference type="EMBL" id="TLC98144.1"/>
    </source>
</evidence>